<proteinExistence type="predicted"/>
<dbReference type="PANTHER" id="PTHR43304:SF1">
    <property type="entry name" value="PAC DOMAIN-CONTAINING PROTEIN"/>
    <property type="match status" value="1"/>
</dbReference>
<evidence type="ECO:0000256" key="2">
    <source>
        <dbReference type="ARBA" id="ARBA00012438"/>
    </source>
</evidence>
<keyword evidence="11" id="KW-1185">Reference proteome</keyword>
<dbReference type="SUPFAM" id="SSF55874">
    <property type="entry name" value="ATPase domain of HSP90 chaperone/DNA topoisomerase II/histidine kinase"/>
    <property type="match status" value="1"/>
</dbReference>
<feature type="domain" description="PAS" evidence="8">
    <location>
        <begin position="233"/>
        <end position="303"/>
    </location>
</feature>
<dbReference type="SMART" id="SM00388">
    <property type="entry name" value="HisKA"/>
    <property type="match status" value="1"/>
</dbReference>
<dbReference type="Pfam" id="PF08447">
    <property type="entry name" value="PAS_3"/>
    <property type="match status" value="1"/>
</dbReference>
<dbReference type="Proteomes" id="UP001430455">
    <property type="component" value="Unassembled WGS sequence"/>
</dbReference>
<dbReference type="SMART" id="SM00086">
    <property type="entry name" value="PAC"/>
    <property type="match status" value="3"/>
</dbReference>
<feature type="domain" description="PAC" evidence="9">
    <location>
        <begin position="433"/>
        <end position="484"/>
    </location>
</feature>
<evidence type="ECO:0000259" key="8">
    <source>
        <dbReference type="PROSITE" id="PS50112"/>
    </source>
</evidence>
<dbReference type="CDD" id="cd00130">
    <property type="entry name" value="PAS"/>
    <property type="match status" value="3"/>
</dbReference>
<dbReference type="AlphaFoldDB" id="A0AAW4PHZ6"/>
<feature type="domain" description="PAC" evidence="9">
    <location>
        <begin position="180"/>
        <end position="232"/>
    </location>
</feature>
<dbReference type="PROSITE" id="PS50113">
    <property type="entry name" value="PAC"/>
    <property type="match status" value="3"/>
</dbReference>
<dbReference type="Pfam" id="PF02518">
    <property type="entry name" value="HATPase_c"/>
    <property type="match status" value="1"/>
</dbReference>
<dbReference type="PANTHER" id="PTHR43304">
    <property type="entry name" value="PHYTOCHROME-LIKE PROTEIN CPH1"/>
    <property type="match status" value="1"/>
</dbReference>
<evidence type="ECO:0000313" key="11">
    <source>
        <dbReference type="Proteomes" id="UP001430455"/>
    </source>
</evidence>
<dbReference type="Pfam" id="PF13426">
    <property type="entry name" value="PAS_9"/>
    <property type="match status" value="1"/>
</dbReference>
<evidence type="ECO:0000256" key="5">
    <source>
        <dbReference type="ARBA" id="ARBA00022777"/>
    </source>
</evidence>
<organism evidence="10 11">
    <name type="scientific">Haloarcula nitratireducens</name>
    <dbReference type="NCBI Taxonomy" id="2487749"/>
    <lineage>
        <taxon>Archaea</taxon>
        <taxon>Methanobacteriati</taxon>
        <taxon>Methanobacteriota</taxon>
        <taxon>Stenosarchaea group</taxon>
        <taxon>Halobacteria</taxon>
        <taxon>Halobacteriales</taxon>
        <taxon>Haloarculaceae</taxon>
        <taxon>Haloarcula</taxon>
    </lineage>
</organism>
<dbReference type="NCBIfam" id="TIGR00229">
    <property type="entry name" value="sensory_box"/>
    <property type="match status" value="3"/>
</dbReference>
<dbReference type="InterPro" id="IPR013655">
    <property type="entry name" value="PAS_fold_3"/>
</dbReference>
<dbReference type="SUPFAM" id="SSF46785">
    <property type="entry name" value="Winged helix' DNA-binding domain"/>
    <property type="match status" value="1"/>
</dbReference>
<dbReference type="InterPro" id="IPR004358">
    <property type="entry name" value="Sig_transdc_His_kin-like_C"/>
</dbReference>
<keyword evidence="3" id="KW-0597">Phosphoprotein</keyword>
<dbReference type="SMART" id="SM00091">
    <property type="entry name" value="PAS"/>
    <property type="match status" value="3"/>
</dbReference>
<dbReference type="InterPro" id="IPR036097">
    <property type="entry name" value="HisK_dim/P_sf"/>
</dbReference>
<reference evidence="10 11" key="1">
    <citation type="submission" date="2021-06" db="EMBL/GenBank/DDBJ databases">
        <title>Halomicroarcula sp. a new haloarchaeum isolated from saline soil.</title>
        <authorList>
            <person name="Duran-Viseras A."/>
            <person name="Sanchez-Porro C."/>
            <person name="Ventosa A."/>
        </authorList>
    </citation>
    <scope>NUCLEOTIDE SEQUENCE [LARGE SCALE GENOMIC DNA]</scope>
    <source>
        <strain evidence="10 11">F27</strain>
    </source>
</reference>
<dbReference type="InterPro" id="IPR035965">
    <property type="entry name" value="PAS-like_dom_sf"/>
</dbReference>
<dbReference type="PROSITE" id="PS50109">
    <property type="entry name" value="HIS_KIN"/>
    <property type="match status" value="1"/>
</dbReference>
<name>A0AAW4PHZ6_9EURY</name>
<dbReference type="Gene3D" id="3.30.565.10">
    <property type="entry name" value="Histidine kinase-like ATPase, C-terminal domain"/>
    <property type="match status" value="1"/>
</dbReference>
<dbReference type="InterPro" id="IPR001610">
    <property type="entry name" value="PAC"/>
</dbReference>
<protein>
    <recommendedName>
        <fullName evidence="2">histidine kinase</fullName>
        <ecNumber evidence="2">2.7.13.3</ecNumber>
    </recommendedName>
</protein>
<dbReference type="EMBL" id="RKLT01000016">
    <property type="protein sequence ID" value="MBX0297253.1"/>
    <property type="molecule type" value="Genomic_DNA"/>
</dbReference>
<dbReference type="PRINTS" id="PR00344">
    <property type="entry name" value="BCTRLSENSOR"/>
</dbReference>
<feature type="domain" description="PAC" evidence="9">
    <location>
        <begin position="305"/>
        <end position="356"/>
    </location>
</feature>
<accession>A0AAW4PHZ6</accession>
<evidence type="ECO:0000259" key="9">
    <source>
        <dbReference type="PROSITE" id="PS50113"/>
    </source>
</evidence>
<feature type="region of interest" description="Disordered" evidence="6">
    <location>
        <begin position="74"/>
        <end position="106"/>
    </location>
</feature>
<dbReference type="Gene3D" id="3.30.450.20">
    <property type="entry name" value="PAS domain"/>
    <property type="match status" value="3"/>
</dbReference>
<dbReference type="RefSeq" id="WP_220581842.1">
    <property type="nucleotide sequence ID" value="NZ_RKLT01000016.1"/>
</dbReference>
<dbReference type="SUPFAM" id="SSF55785">
    <property type="entry name" value="PYP-like sensor domain (PAS domain)"/>
    <property type="match status" value="3"/>
</dbReference>
<dbReference type="InterPro" id="IPR036390">
    <property type="entry name" value="WH_DNA-bd_sf"/>
</dbReference>
<comment type="caution">
    <text evidence="10">The sequence shown here is derived from an EMBL/GenBank/DDBJ whole genome shotgun (WGS) entry which is preliminary data.</text>
</comment>
<evidence type="ECO:0000256" key="3">
    <source>
        <dbReference type="ARBA" id="ARBA00022553"/>
    </source>
</evidence>
<dbReference type="PROSITE" id="PS50112">
    <property type="entry name" value="PAS"/>
    <property type="match status" value="1"/>
</dbReference>
<dbReference type="InterPro" id="IPR000014">
    <property type="entry name" value="PAS"/>
</dbReference>
<evidence type="ECO:0000259" key="7">
    <source>
        <dbReference type="PROSITE" id="PS50109"/>
    </source>
</evidence>
<keyword evidence="4" id="KW-0808">Transferase</keyword>
<dbReference type="Pfam" id="PF08448">
    <property type="entry name" value="PAS_4"/>
    <property type="match status" value="1"/>
</dbReference>
<dbReference type="GO" id="GO:0000155">
    <property type="term" value="F:phosphorelay sensor kinase activity"/>
    <property type="evidence" value="ECO:0007669"/>
    <property type="project" value="InterPro"/>
</dbReference>
<dbReference type="EC" id="2.7.13.3" evidence="2"/>
<dbReference type="InterPro" id="IPR000700">
    <property type="entry name" value="PAS-assoc_C"/>
</dbReference>
<dbReference type="InterPro" id="IPR052162">
    <property type="entry name" value="Sensor_kinase/Photoreceptor"/>
</dbReference>
<feature type="domain" description="Histidine kinase" evidence="7">
    <location>
        <begin position="495"/>
        <end position="685"/>
    </location>
</feature>
<dbReference type="InterPro" id="IPR013656">
    <property type="entry name" value="PAS_4"/>
</dbReference>
<dbReference type="SMART" id="SM00387">
    <property type="entry name" value="HATPase_c"/>
    <property type="match status" value="1"/>
</dbReference>
<gene>
    <name evidence="10" type="ORF">EGH23_20455</name>
</gene>
<keyword evidence="5" id="KW-0418">Kinase</keyword>
<dbReference type="CDD" id="cd00082">
    <property type="entry name" value="HisKA"/>
    <property type="match status" value="1"/>
</dbReference>
<evidence type="ECO:0000256" key="4">
    <source>
        <dbReference type="ARBA" id="ARBA00022679"/>
    </source>
</evidence>
<evidence type="ECO:0000313" key="10">
    <source>
        <dbReference type="EMBL" id="MBX0297253.1"/>
    </source>
</evidence>
<dbReference type="SUPFAM" id="SSF47384">
    <property type="entry name" value="Homodimeric domain of signal transducing histidine kinase"/>
    <property type="match status" value="1"/>
</dbReference>
<dbReference type="Gene3D" id="1.10.287.130">
    <property type="match status" value="1"/>
</dbReference>
<dbReference type="InterPro" id="IPR003594">
    <property type="entry name" value="HATPase_dom"/>
</dbReference>
<dbReference type="CDD" id="cd00075">
    <property type="entry name" value="HATPase"/>
    <property type="match status" value="1"/>
</dbReference>
<dbReference type="Pfam" id="PF00512">
    <property type="entry name" value="HisKA"/>
    <property type="match status" value="1"/>
</dbReference>
<comment type="catalytic activity">
    <reaction evidence="1">
        <text>ATP + protein L-histidine = ADP + protein N-phospho-L-histidine.</text>
        <dbReference type="EC" id="2.7.13.3"/>
    </reaction>
</comment>
<dbReference type="InterPro" id="IPR005467">
    <property type="entry name" value="His_kinase_dom"/>
</dbReference>
<sequence>MCSDRIPLTAVIDAYESMGSAHEPVTARELSAELGCARRTAYKKLDELAERGDLQTKKVGARGRVWWRPADHDRADVPAADTDASLGDGPEAMPASTDDTKHEQPLSTLLGTLPGMVYRCRNERGWPMEFVSDGCYELTGYEPHALERGEVSYGDDIVVDADRTALWTDIQTSLDNQEQCVVTYRIETASGDVRWVRERVRGVYTATGEVDTLEGIIIDITEHKEREQQLWQHQEYTDAVVDAIDDIFYILDESGELQRWNQSLCEVTGYSTDEIESMHTLEFFADAAHDTITDGIREGFETGYTQVEVDLVTKDGDRIPYEFVASTLDDPDGNRMLAGIGRDITDQKERERELKRTERQFEAAFNNPSSFMGLLDPDGTVRRINQTALDFADIDEKTVRGEQFWETPWFTHSEEVQAELQDGIARAANGEYVRAEIPHQSADGDIAVIDAMLEPVRDDEDVVAIVPSGHDITEQKEYEQQLEEQNERLEGFASMLAHELRNPVTIGQIYSQQLPADADGEALEHITEAFHRIEEMIDVMLVVARNEEAVGERSRVDLAAVAEASWATVDAPDATLEVTIDETIQADETYIRHFFRNLFENAITHGSSTVTVSVGRLPTGFYVADDGAGIPAADREAVFEAGFTTAADQGGTGMGLAFIQELAGVYGWDCTVTESAAGGAQFEFTDVAFDDPAQK</sequence>
<dbReference type="InterPro" id="IPR003661">
    <property type="entry name" value="HisK_dim/P_dom"/>
</dbReference>
<evidence type="ECO:0000256" key="1">
    <source>
        <dbReference type="ARBA" id="ARBA00000085"/>
    </source>
</evidence>
<dbReference type="InterPro" id="IPR036890">
    <property type="entry name" value="HATPase_C_sf"/>
</dbReference>
<evidence type="ECO:0000256" key="6">
    <source>
        <dbReference type="SAM" id="MobiDB-lite"/>
    </source>
</evidence>